<evidence type="ECO:0000256" key="1">
    <source>
        <dbReference type="SAM" id="MobiDB-lite"/>
    </source>
</evidence>
<feature type="compositionally biased region" description="Basic residues" evidence="1">
    <location>
        <begin position="1"/>
        <end position="14"/>
    </location>
</feature>
<dbReference type="AlphaFoldDB" id="A0A182KEX4"/>
<feature type="compositionally biased region" description="Basic residues" evidence="1">
    <location>
        <begin position="698"/>
        <end position="712"/>
    </location>
</feature>
<keyword evidence="3" id="KW-1185">Reference proteome</keyword>
<evidence type="ECO:0000313" key="2">
    <source>
        <dbReference type="EnsemblMetazoa" id="ACHR009313-PA"/>
    </source>
</evidence>
<feature type="compositionally biased region" description="Low complexity" evidence="1">
    <location>
        <begin position="637"/>
        <end position="649"/>
    </location>
</feature>
<feature type="compositionally biased region" description="Low complexity" evidence="1">
    <location>
        <begin position="367"/>
        <end position="380"/>
    </location>
</feature>
<feature type="region of interest" description="Disordered" evidence="1">
    <location>
        <begin position="173"/>
        <end position="194"/>
    </location>
</feature>
<feature type="region of interest" description="Disordered" evidence="1">
    <location>
        <begin position="267"/>
        <end position="328"/>
    </location>
</feature>
<feature type="compositionally biased region" description="Basic and acidic residues" evidence="1">
    <location>
        <begin position="316"/>
        <end position="326"/>
    </location>
</feature>
<feature type="compositionally biased region" description="Acidic residues" evidence="1">
    <location>
        <begin position="560"/>
        <end position="571"/>
    </location>
</feature>
<feature type="compositionally biased region" description="Gly residues" evidence="1">
    <location>
        <begin position="735"/>
        <end position="748"/>
    </location>
</feature>
<feature type="region of interest" description="Disordered" evidence="1">
    <location>
        <begin position="460"/>
        <end position="586"/>
    </location>
</feature>
<dbReference type="Proteomes" id="UP000075881">
    <property type="component" value="Unassembled WGS sequence"/>
</dbReference>
<feature type="region of interest" description="Disordered" evidence="1">
    <location>
        <begin position="674"/>
        <end position="794"/>
    </location>
</feature>
<organism evidence="2 3">
    <name type="scientific">Anopheles christyi</name>
    <dbReference type="NCBI Taxonomy" id="43041"/>
    <lineage>
        <taxon>Eukaryota</taxon>
        <taxon>Metazoa</taxon>
        <taxon>Ecdysozoa</taxon>
        <taxon>Arthropoda</taxon>
        <taxon>Hexapoda</taxon>
        <taxon>Insecta</taxon>
        <taxon>Pterygota</taxon>
        <taxon>Neoptera</taxon>
        <taxon>Endopterygota</taxon>
        <taxon>Diptera</taxon>
        <taxon>Nematocera</taxon>
        <taxon>Culicoidea</taxon>
        <taxon>Culicidae</taxon>
        <taxon>Anophelinae</taxon>
        <taxon>Anopheles</taxon>
    </lineage>
</organism>
<feature type="compositionally biased region" description="Gly residues" evidence="1">
    <location>
        <begin position="532"/>
        <end position="542"/>
    </location>
</feature>
<feature type="compositionally biased region" description="Polar residues" evidence="1">
    <location>
        <begin position="717"/>
        <end position="727"/>
    </location>
</feature>
<sequence length="830" mass="87428">MKTPTTKKKPKGAKHSSALSLPNEVPPRANSVPPSPCTNEIRSPHSTSSNQGSDSLSSSELALHDFGLRSSNRRTRPKVSSADSILAMFKNFAASSSALNTLPSSIIISPSSTPTASSPQDDVPGDDDSSTSSNHTPVSYSSGGTSDSPVFYRQSTIEVPVLDALSAHKSSVTATTNSSNSSGSCSSTSSAQQHPPTILLEIPSNGINNKCLSPIREMPTPIPSPALTPIMPRPQRMRTPQSIHDESMSVTFNSGYEEYHKPHQLSIEIRPPDEPGRGDYCSSSTTLSSSQSDPTVDGPGSLGVPVISIDIQPPTPEHKSPERPRDLIIPQLVIQQPSPTRERTTVVVIPGSPPPQRANHSFDASILASSGSSSRQQQQKRFLKQWEKPTSLDLPFEPPMITITCNSNEVVSDAEVPSPAYPMLPRGSKANGAGGLGPPGGSGGMCYLSPFSMCIRGDRAPSESNLSSSGYSSMASPGPSRCGSNNPLFPNESDDPGSGPPGPGGYSGFHALINNRRQSSNVRKKSADSGNGAAGTNGGQTAGYGHHQPSSFRLRSDSETLSDEPLLESNDEGIGTDHLDEKIEEGEIRSAKELELYLGKELIQTGQEILLSQESLSMSQLQLPAIVIQSDAGYEKPSPVSSRSDSPLSERNASMERFSPMFYGKKDQQLPFTDSDGLYDFPSSDGKGGTGSGAVATVHRKCVGRRKERRVARTGLAVQSPSKSTSVLLELPGSKEGGSGGGGGGGGSSAQYGQHNAAGGKFVGTAPTTRKSPKRRVHRQPLASSSSSTESLTSMREYAIRSCKDLTSVTQLSAAKDSAEVCDKGDAKGE</sequence>
<name>A0A182KEX4_9DIPT</name>
<feature type="compositionally biased region" description="Polar residues" evidence="1">
    <location>
        <begin position="130"/>
        <end position="149"/>
    </location>
</feature>
<reference evidence="2" key="2">
    <citation type="submission" date="2020-05" db="UniProtKB">
        <authorList>
            <consortium name="EnsemblMetazoa"/>
        </authorList>
    </citation>
    <scope>IDENTIFICATION</scope>
    <source>
        <strain evidence="2">ACHKN1017</strain>
    </source>
</reference>
<reference evidence="3" key="1">
    <citation type="submission" date="2013-03" db="EMBL/GenBank/DDBJ databases">
        <title>The Genome Sequence of Anopheles christyi ACHKN1017.</title>
        <authorList>
            <consortium name="The Broad Institute Genomics Platform"/>
            <person name="Neafsey D.E."/>
            <person name="Besansky N."/>
            <person name="Walker B."/>
            <person name="Young S.K."/>
            <person name="Zeng Q."/>
            <person name="Gargeya S."/>
            <person name="Fitzgerald M."/>
            <person name="Haas B."/>
            <person name="Abouelleil A."/>
            <person name="Allen A.W."/>
            <person name="Alvarado L."/>
            <person name="Arachchi H.M."/>
            <person name="Berlin A.M."/>
            <person name="Chapman S.B."/>
            <person name="Gainer-Dewar J."/>
            <person name="Goldberg J."/>
            <person name="Griggs A."/>
            <person name="Gujja S."/>
            <person name="Hansen M."/>
            <person name="Howarth C."/>
            <person name="Imamovic A."/>
            <person name="Ireland A."/>
            <person name="Larimer J."/>
            <person name="McCowan C."/>
            <person name="Murphy C."/>
            <person name="Pearson M."/>
            <person name="Poon T.W."/>
            <person name="Priest M."/>
            <person name="Roberts A."/>
            <person name="Saif S."/>
            <person name="Shea T."/>
            <person name="Sisk P."/>
            <person name="Sykes S."/>
            <person name="Wortman J."/>
            <person name="Nusbaum C."/>
            <person name="Birren B."/>
        </authorList>
    </citation>
    <scope>NUCLEOTIDE SEQUENCE [LARGE SCALE GENOMIC DNA]</scope>
    <source>
        <strain evidence="3">ACHKN1017</strain>
    </source>
</reference>
<proteinExistence type="predicted"/>
<feature type="compositionally biased region" description="Low complexity" evidence="1">
    <location>
        <begin position="110"/>
        <end position="119"/>
    </location>
</feature>
<dbReference type="VEuPathDB" id="VectorBase:ACHR009313"/>
<feature type="region of interest" description="Disordered" evidence="1">
    <location>
        <begin position="110"/>
        <end position="149"/>
    </location>
</feature>
<feature type="compositionally biased region" description="Low complexity" evidence="1">
    <location>
        <begin position="282"/>
        <end position="292"/>
    </location>
</feature>
<feature type="region of interest" description="Disordered" evidence="1">
    <location>
        <begin position="367"/>
        <end position="393"/>
    </location>
</feature>
<feature type="compositionally biased region" description="Low complexity" evidence="1">
    <location>
        <begin position="462"/>
        <end position="480"/>
    </location>
</feature>
<feature type="compositionally biased region" description="Low complexity" evidence="1">
    <location>
        <begin position="784"/>
        <end position="794"/>
    </location>
</feature>
<dbReference type="EnsemblMetazoa" id="ACHR009313-RA">
    <property type="protein sequence ID" value="ACHR009313-PA"/>
    <property type="gene ID" value="ACHR009313"/>
</dbReference>
<feature type="region of interest" description="Disordered" evidence="1">
    <location>
        <begin position="1"/>
        <end position="58"/>
    </location>
</feature>
<protein>
    <submittedName>
        <fullName evidence="2">Uncharacterized protein</fullName>
    </submittedName>
</protein>
<feature type="compositionally biased region" description="Low complexity" evidence="1">
    <location>
        <begin position="46"/>
        <end position="58"/>
    </location>
</feature>
<feature type="region of interest" description="Disordered" evidence="1">
    <location>
        <begin position="632"/>
        <end position="653"/>
    </location>
</feature>
<dbReference type="STRING" id="43041.A0A182KEX4"/>
<feature type="region of interest" description="Disordered" evidence="1">
    <location>
        <begin position="218"/>
        <end position="243"/>
    </location>
</feature>
<accession>A0A182KEX4</accession>
<evidence type="ECO:0000313" key="3">
    <source>
        <dbReference type="Proteomes" id="UP000075881"/>
    </source>
</evidence>
<feature type="compositionally biased region" description="Basic and acidic residues" evidence="1">
    <location>
        <begin position="575"/>
        <end position="586"/>
    </location>
</feature>
<feature type="compositionally biased region" description="Low complexity" evidence="1">
    <location>
        <begin position="173"/>
        <end position="190"/>
    </location>
</feature>